<keyword evidence="1" id="KW-0732">Signal</keyword>
<organism evidence="2 3">
    <name type="scientific">Parasphingorhabdus marina DSM 22363</name>
    <dbReference type="NCBI Taxonomy" id="1123272"/>
    <lineage>
        <taxon>Bacteria</taxon>
        <taxon>Pseudomonadati</taxon>
        <taxon>Pseudomonadota</taxon>
        <taxon>Alphaproteobacteria</taxon>
        <taxon>Sphingomonadales</taxon>
        <taxon>Sphingomonadaceae</taxon>
        <taxon>Parasphingorhabdus</taxon>
    </lineage>
</organism>
<dbReference type="AlphaFoldDB" id="A0A1N6CND6"/>
<evidence type="ECO:0000313" key="2">
    <source>
        <dbReference type="EMBL" id="SIN59979.1"/>
    </source>
</evidence>
<keyword evidence="3" id="KW-1185">Reference proteome</keyword>
<feature type="signal peptide" evidence="1">
    <location>
        <begin position="1"/>
        <end position="20"/>
    </location>
</feature>
<sequence>MYIRSGILSLLFAWHMAAVAHQDDHPSQSGTMHNVVVDMQTVESLGLAEPPRREALFKLSLDEAGAVESCTPRFQKRDSAIGAEMCSRLQLAISWQQDLRRDQHKLVRKQSIKLAWPKRSSQDYLSDFGGTMPINMDGWIHNSEIRTLNGFDTGETDFRIELEISEHGRTHSCSTRGDSVPDEFATLLCDQLLSHAFWIPRVDHAGNRVAARANISARLIMTDRGCRRGLTIGMDQRHGRMEIRSAPRHISCGSSVF</sequence>
<evidence type="ECO:0000256" key="1">
    <source>
        <dbReference type="SAM" id="SignalP"/>
    </source>
</evidence>
<dbReference type="EMBL" id="FSQW01000001">
    <property type="protein sequence ID" value="SIN59979.1"/>
    <property type="molecule type" value="Genomic_DNA"/>
</dbReference>
<feature type="chain" id="PRO_5012342283" evidence="1">
    <location>
        <begin position="21"/>
        <end position="257"/>
    </location>
</feature>
<protein>
    <submittedName>
        <fullName evidence="2">Uncharacterized protein</fullName>
    </submittedName>
</protein>
<evidence type="ECO:0000313" key="3">
    <source>
        <dbReference type="Proteomes" id="UP000185192"/>
    </source>
</evidence>
<dbReference type="Proteomes" id="UP000185192">
    <property type="component" value="Unassembled WGS sequence"/>
</dbReference>
<accession>A0A1N6CND6</accession>
<proteinExistence type="predicted"/>
<gene>
    <name evidence="2" type="ORF">SAMN02745824_0519</name>
</gene>
<name>A0A1N6CND6_9SPHN</name>
<reference evidence="3" key="1">
    <citation type="submission" date="2016-11" db="EMBL/GenBank/DDBJ databases">
        <authorList>
            <person name="Varghese N."/>
            <person name="Submissions S."/>
        </authorList>
    </citation>
    <scope>NUCLEOTIDE SEQUENCE [LARGE SCALE GENOMIC DNA]</scope>
    <source>
        <strain evidence="3">DSM 22363</strain>
    </source>
</reference>
<dbReference type="STRING" id="1123272.SAMN02745824_0519"/>